<dbReference type="InterPro" id="IPR011250">
    <property type="entry name" value="OMP/PagP_B-barrel"/>
</dbReference>
<dbReference type="RefSeq" id="WP_077463699.1">
    <property type="nucleotide sequence ID" value="NZ_MLAA01000034.1"/>
</dbReference>
<dbReference type="PANTHER" id="PTHR36920:SF1">
    <property type="entry name" value="OUTER MEMBRANE PROTEIN W"/>
    <property type="match status" value="1"/>
</dbReference>
<dbReference type="Proteomes" id="UP000188820">
    <property type="component" value="Unassembled WGS sequence"/>
</dbReference>
<name>A0ABX3KX42_9PAST</name>
<accession>A0ABX3KX42</accession>
<evidence type="ECO:0000313" key="2">
    <source>
        <dbReference type="EMBL" id="OOF68727.1"/>
    </source>
</evidence>
<dbReference type="SUPFAM" id="SSF56925">
    <property type="entry name" value="OMPA-like"/>
    <property type="match status" value="1"/>
</dbReference>
<keyword evidence="3" id="KW-1185">Reference proteome</keyword>
<feature type="signal peptide" evidence="1">
    <location>
        <begin position="1"/>
        <end position="21"/>
    </location>
</feature>
<sequence>MKKTTLALGIAATLFAGVASAHQAGDIILRTGGVFVSAHSQSDTLSNRGTLNGKNVDVDLKVGDNAQLGLTATYMFTDNIGLELLGATPFSHKIKASAHLRGGNTEDKALGNLGDVVKLKQLPPSLYVQYYFLDKDAGSRPYIGAGLNYTRFFNAKSINPEVTNVSVKKHSFAPVVNAGIDIKLTDNLYWNTAMWYTQIKTKAKFTALGLDHEVKVKLDPFVFFTGLAYRF</sequence>
<proteinExistence type="predicted"/>
<protein>
    <recommendedName>
        <fullName evidence="4">Outer membrane protein OmpW</fullName>
    </recommendedName>
</protein>
<feature type="chain" id="PRO_5045146859" description="Outer membrane protein OmpW" evidence="1">
    <location>
        <begin position="22"/>
        <end position="231"/>
    </location>
</feature>
<evidence type="ECO:0000256" key="1">
    <source>
        <dbReference type="SAM" id="SignalP"/>
    </source>
</evidence>
<dbReference type="InterPro" id="IPR005618">
    <property type="entry name" value="OMPW"/>
</dbReference>
<reference evidence="2 3" key="1">
    <citation type="submission" date="2016-10" db="EMBL/GenBank/DDBJ databases">
        <title>Rodentibacter gen. nov. and new species.</title>
        <authorList>
            <person name="Christensen H."/>
        </authorList>
    </citation>
    <scope>NUCLEOTIDE SEQUENCE [LARGE SCALE GENOMIC DNA]</scope>
    <source>
        <strain evidence="2 3">1998236014</strain>
    </source>
</reference>
<evidence type="ECO:0000313" key="3">
    <source>
        <dbReference type="Proteomes" id="UP000188820"/>
    </source>
</evidence>
<dbReference type="Gene3D" id="2.40.160.20">
    <property type="match status" value="1"/>
</dbReference>
<dbReference type="EMBL" id="MLAA01000034">
    <property type="protein sequence ID" value="OOF68727.1"/>
    <property type="molecule type" value="Genomic_DNA"/>
</dbReference>
<dbReference type="Pfam" id="PF03922">
    <property type="entry name" value="OmpW"/>
    <property type="match status" value="1"/>
</dbReference>
<dbReference type="PANTHER" id="PTHR36920">
    <property type="match status" value="1"/>
</dbReference>
<evidence type="ECO:0008006" key="4">
    <source>
        <dbReference type="Google" id="ProtNLM"/>
    </source>
</evidence>
<gene>
    <name evidence="2" type="ORF">BKG89_07560</name>
</gene>
<keyword evidence="1" id="KW-0732">Signal</keyword>
<organism evidence="2 3">
    <name type="scientific">Rodentibacter caecimuris</name>
    <dbReference type="NCBI Taxonomy" id="1796644"/>
    <lineage>
        <taxon>Bacteria</taxon>
        <taxon>Pseudomonadati</taxon>
        <taxon>Pseudomonadota</taxon>
        <taxon>Gammaproteobacteria</taxon>
        <taxon>Pasteurellales</taxon>
        <taxon>Pasteurellaceae</taxon>
        <taxon>Rodentibacter</taxon>
    </lineage>
</organism>
<comment type="caution">
    <text evidence="2">The sequence shown here is derived from an EMBL/GenBank/DDBJ whole genome shotgun (WGS) entry which is preliminary data.</text>
</comment>